<dbReference type="Gene3D" id="1.10.1220.10">
    <property type="entry name" value="Met repressor-like"/>
    <property type="match status" value="1"/>
</dbReference>
<dbReference type="EMBL" id="CP132968">
    <property type="protein sequence ID" value="WMD15306.1"/>
    <property type="molecule type" value="Genomic_DNA"/>
</dbReference>
<dbReference type="PANTHER" id="PTHR38781:SF1">
    <property type="entry name" value="ANTITOXIN DINJ-RELATED"/>
    <property type="match status" value="1"/>
</dbReference>
<protein>
    <submittedName>
        <fullName evidence="3">Addiction module antitoxin, RelB/DinJ family</fullName>
    </submittedName>
    <submittedName>
        <fullName evidence="4">Type II toxin-antitoxin system RelB/DinJ family antitoxin</fullName>
    </submittedName>
</protein>
<evidence type="ECO:0000313" key="4">
    <source>
        <dbReference type="EMBL" id="WMD15306.1"/>
    </source>
</evidence>
<organism evidence="3 5">
    <name type="scientific">Anaerostipes hadrus</name>
    <dbReference type="NCBI Taxonomy" id="649756"/>
    <lineage>
        <taxon>Bacteria</taxon>
        <taxon>Bacillati</taxon>
        <taxon>Bacillota</taxon>
        <taxon>Clostridia</taxon>
        <taxon>Lachnospirales</taxon>
        <taxon>Lachnospiraceae</taxon>
        <taxon>Anaerostipes</taxon>
    </lineage>
</organism>
<reference evidence="3 5" key="1">
    <citation type="submission" date="2015-09" db="EMBL/GenBank/DDBJ databases">
        <authorList>
            <consortium name="Pathogen Informatics"/>
        </authorList>
    </citation>
    <scope>NUCLEOTIDE SEQUENCE [LARGE SCALE GENOMIC DNA]</scope>
    <source>
        <strain evidence="3 5">2789STDY5608868</strain>
    </source>
</reference>
<dbReference type="Proteomes" id="UP001243496">
    <property type="component" value="Chromosome"/>
</dbReference>
<dbReference type="RefSeq" id="WP_055259417.1">
    <property type="nucleotide sequence ID" value="NZ_BAABYN010000001.1"/>
</dbReference>
<dbReference type="GO" id="GO:0006355">
    <property type="term" value="P:regulation of DNA-templated transcription"/>
    <property type="evidence" value="ECO:0007669"/>
    <property type="project" value="InterPro"/>
</dbReference>
<evidence type="ECO:0000313" key="5">
    <source>
        <dbReference type="Proteomes" id="UP000095598"/>
    </source>
</evidence>
<dbReference type="PANTHER" id="PTHR38781">
    <property type="entry name" value="ANTITOXIN DINJ-RELATED"/>
    <property type="match status" value="1"/>
</dbReference>
<evidence type="ECO:0000256" key="1">
    <source>
        <dbReference type="ARBA" id="ARBA00010562"/>
    </source>
</evidence>
<dbReference type="Pfam" id="PF04221">
    <property type="entry name" value="RelB"/>
    <property type="match status" value="1"/>
</dbReference>
<accession>A0A173U372</accession>
<comment type="similarity">
    <text evidence="1">Belongs to the RelB/DinJ antitoxin family.</text>
</comment>
<dbReference type="GeneID" id="92741308"/>
<proteinExistence type="inferred from homology"/>
<name>A0A173U372_ANAHA</name>
<reference evidence="4" key="2">
    <citation type="submission" date="2023-08" db="EMBL/GenBank/DDBJ databases">
        <title>Complete Genome Sequences of butyrate producing Anaerostipes hadrus strains BA1 and GIF7 isolated from the terminal ileum of a healthy lean male.</title>
        <authorList>
            <person name="Low A."/>
            <person name="Sheludchenko M."/>
            <person name="Cheng H.E."/>
            <person name="Koh X.Q."/>
            <person name="Lee J."/>
        </authorList>
    </citation>
    <scope>NUCLEOTIDE SEQUENCE</scope>
    <source>
        <strain evidence="4">BA1</strain>
    </source>
</reference>
<evidence type="ECO:0000313" key="3">
    <source>
        <dbReference type="EMBL" id="CUN09284.1"/>
    </source>
</evidence>
<evidence type="ECO:0000256" key="2">
    <source>
        <dbReference type="ARBA" id="ARBA00022649"/>
    </source>
</evidence>
<dbReference type="InterPro" id="IPR013321">
    <property type="entry name" value="Arc_rbn_hlx_hlx"/>
</dbReference>
<dbReference type="EMBL" id="CYXT01000021">
    <property type="protein sequence ID" value="CUN09284.1"/>
    <property type="molecule type" value="Genomic_DNA"/>
</dbReference>
<dbReference type="NCBIfam" id="TIGR02384">
    <property type="entry name" value="RelB_DinJ"/>
    <property type="match status" value="1"/>
</dbReference>
<dbReference type="AlphaFoldDB" id="A0A173U372"/>
<dbReference type="InterPro" id="IPR007337">
    <property type="entry name" value="RelB/DinJ"/>
</dbReference>
<dbReference type="Proteomes" id="UP000095598">
    <property type="component" value="Unassembled WGS sequence"/>
</dbReference>
<sequence length="102" mass="11475">MATKSANLYARIEPEVKEKAESILSALGIPASSAINMFYKQIILQRGLPFEVKIPSARPVDISTLSEVEFNEELEKGYADMHDRRTKNAKKAFADIRKDYGL</sequence>
<dbReference type="GO" id="GO:0006351">
    <property type="term" value="P:DNA-templated transcription"/>
    <property type="evidence" value="ECO:0007669"/>
    <property type="project" value="TreeGrafter"/>
</dbReference>
<gene>
    <name evidence="3" type="ORF">ERS852425_02578</name>
    <name evidence="4" type="ORF">RBI15_07890</name>
</gene>
<keyword evidence="2" id="KW-1277">Toxin-antitoxin system</keyword>